<organism evidence="2 3">
    <name type="scientific">Fusobacterium periodonticum ATCC 33693</name>
    <dbReference type="NCBI Taxonomy" id="546275"/>
    <lineage>
        <taxon>Bacteria</taxon>
        <taxon>Fusobacteriati</taxon>
        <taxon>Fusobacteriota</taxon>
        <taxon>Fusobacteriia</taxon>
        <taxon>Fusobacteriales</taxon>
        <taxon>Fusobacteriaceae</taxon>
        <taxon>Fusobacterium</taxon>
    </lineage>
</organism>
<name>D4CXB5_9FUSO</name>
<dbReference type="PROSITE" id="PS50052">
    <property type="entry name" value="GUANYLATE_KINASE_2"/>
    <property type="match status" value="1"/>
</dbReference>
<evidence type="ECO:0000259" key="1">
    <source>
        <dbReference type="PROSITE" id="PS50052"/>
    </source>
</evidence>
<evidence type="ECO:0000313" key="3">
    <source>
        <dbReference type="Proteomes" id="UP000003748"/>
    </source>
</evidence>
<dbReference type="Gene3D" id="3.40.50.300">
    <property type="entry name" value="P-loop containing nucleotide triphosphate hydrolases"/>
    <property type="match status" value="1"/>
</dbReference>
<dbReference type="AlphaFoldDB" id="D4CXB5"/>
<dbReference type="HOGENOM" id="CLU_1426103_0_0_0"/>
<reference evidence="2 3" key="1">
    <citation type="submission" date="2010-02" db="EMBL/GenBank/DDBJ databases">
        <authorList>
            <person name="Weinstock G."/>
            <person name="Sodergren E."/>
            <person name="Clifton S."/>
            <person name="Fulton L."/>
            <person name="Fulton B."/>
            <person name="Courtney L."/>
            <person name="Fronick C."/>
            <person name="Harrison M."/>
            <person name="Strong C."/>
            <person name="Farmer C."/>
            <person name="Delahaunty K."/>
            <person name="Markovic C."/>
            <person name="Hall O."/>
            <person name="Minx P."/>
            <person name="Tomlinson C."/>
            <person name="Mitreva M."/>
            <person name="Nelson J."/>
            <person name="Hou S."/>
            <person name="Wollam A."/>
            <person name="Pepin K.H."/>
            <person name="Johnson M."/>
            <person name="Bhonagiri V."/>
            <person name="Zhang X."/>
            <person name="Suruliraj S."/>
            <person name="Warren W."/>
            <person name="Chinwalla A."/>
            <person name="Mardis E.R."/>
            <person name="Wilson R.K."/>
        </authorList>
    </citation>
    <scope>NUCLEOTIDE SEQUENCE [LARGE SCALE GENOMIC DNA]</scope>
    <source>
        <strain evidence="2 3">ATCC 33693</strain>
    </source>
</reference>
<proteinExistence type="predicted"/>
<dbReference type="Proteomes" id="UP000003748">
    <property type="component" value="Unassembled WGS sequence"/>
</dbReference>
<dbReference type="InterPro" id="IPR027417">
    <property type="entry name" value="P-loop_NTPase"/>
</dbReference>
<protein>
    <recommendedName>
        <fullName evidence="1">Guanylate kinase-like domain-containing protein</fullName>
    </recommendedName>
</protein>
<dbReference type="STRING" id="546275.FUSPEROL_02076"/>
<dbReference type="InterPro" id="IPR008145">
    <property type="entry name" value="GK/Ca_channel_bsu"/>
</dbReference>
<dbReference type="SMART" id="SM00072">
    <property type="entry name" value="GuKc"/>
    <property type="match status" value="1"/>
</dbReference>
<dbReference type="Pfam" id="PF00625">
    <property type="entry name" value="Guanylate_kin"/>
    <property type="match status" value="1"/>
</dbReference>
<accession>D4CXB5</accession>
<gene>
    <name evidence="2" type="ORF">FUSPEROL_02076</name>
</gene>
<comment type="caution">
    <text evidence="2">The sequence shown here is derived from an EMBL/GenBank/DDBJ whole genome shotgun (WGS) entry which is preliminary data.</text>
</comment>
<dbReference type="SUPFAM" id="SSF52540">
    <property type="entry name" value="P-loop containing nucleoside triphosphate hydrolases"/>
    <property type="match status" value="1"/>
</dbReference>
<dbReference type="InterPro" id="IPR008144">
    <property type="entry name" value="Guanylate_kin-like_dom"/>
</dbReference>
<dbReference type="EMBL" id="ACJY01000099">
    <property type="protein sequence ID" value="EFE86035.1"/>
    <property type="molecule type" value="Genomic_DNA"/>
</dbReference>
<sequence length="190" mass="22635">MKIEMYKVICIIGKSGVGKDTLAKELMNSSNKFHFIKSYTTREVRKNDPEDIKTHTFVSEKFRNETKEEILVEYINEQKGYCSWVDKTLFDKDKINLFVIDIDAFIKLNKRKDMDIRVVYLQLSEIERERRYKNRNKEIKVPKDKHLSLEYLMVKQPEINNKIHIINTNQKTPSQIKDDVLKELSSFINI</sequence>
<feature type="domain" description="Guanylate kinase-like" evidence="1">
    <location>
        <begin position="6"/>
        <end position="189"/>
    </location>
</feature>
<evidence type="ECO:0000313" key="2">
    <source>
        <dbReference type="EMBL" id="EFE86035.1"/>
    </source>
</evidence>